<dbReference type="InterPro" id="IPR020802">
    <property type="entry name" value="TesA-like"/>
</dbReference>
<accession>A0A918KWX5</accession>
<dbReference type="PANTHER" id="PTHR43798:SF5">
    <property type="entry name" value="MONOACYLGLYCEROL LIPASE ABHD6"/>
    <property type="match status" value="1"/>
</dbReference>
<reference evidence="3" key="1">
    <citation type="journal article" date="2014" name="Int. J. Syst. Evol. Microbiol.">
        <title>Complete genome sequence of Corynebacterium casei LMG S-19264T (=DSM 44701T), isolated from a smear-ripened cheese.</title>
        <authorList>
            <consortium name="US DOE Joint Genome Institute (JGI-PGF)"/>
            <person name="Walter F."/>
            <person name="Albersmeier A."/>
            <person name="Kalinowski J."/>
            <person name="Ruckert C."/>
        </authorList>
    </citation>
    <scope>NUCLEOTIDE SEQUENCE</scope>
    <source>
        <strain evidence="3">JCM 3346</strain>
    </source>
</reference>
<dbReference type="PRINTS" id="PR00111">
    <property type="entry name" value="ABHYDROLASE"/>
</dbReference>
<evidence type="ECO:0000313" key="3">
    <source>
        <dbReference type="EMBL" id="GGR38068.1"/>
    </source>
</evidence>
<feature type="domain" description="Thioesterase TesA-like" evidence="2">
    <location>
        <begin position="30"/>
        <end position="243"/>
    </location>
</feature>
<comment type="caution">
    <text evidence="3">The sequence shown here is derived from an EMBL/GenBank/DDBJ whole genome shotgun (WGS) entry which is preliminary data.</text>
</comment>
<proteinExistence type="predicted"/>
<name>A0A918KWX5_AGRME</name>
<dbReference type="RefSeq" id="WP_229781844.1">
    <property type="nucleotide sequence ID" value="NZ_BMRJ01000008.1"/>
</dbReference>
<evidence type="ECO:0000259" key="2">
    <source>
        <dbReference type="SMART" id="SM00824"/>
    </source>
</evidence>
<dbReference type="InterPro" id="IPR000073">
    <property type="entry name" value="AB_hydrolase_1"/>
</dbReference>
<dbReference type="InterPro" id="IPR050266">
    <property type="entry name" value="AB_hydrolase_sf"/>
</dbReference>
<feature type="region of interest" description="Disordered" evidence="1">
    <location>
        <begin position="248"/>
        <end position="276"/>
    </location>
</feature>
<dbReference type="PANTHER" id="PTHR43798">
    <property type="entry name" value="MONOACYLGLYCEROL LIPASE"/>
    <property type="match status" value="1"/>
</dbReference>
<dbReference type="SMART" id="SM00824">
    <property type="entry name" value="PKS_TE"/>
    <property type="match status" value="1"/>
</dbReference>
<gene>
    <name evidence="3" type="ORF">GCM10010196_34980</name>
</gene>
<dbReference type="AlphaFoldDB" id="A0A918KWX5"/>
<protein>
    <recommendedName>
        <fullName evidence="2">Thioesterase TesA-like domain-containing protein</fullName>
    </recommendedName>
</protein>
<reference evidence="3" key="2">
    <citation type="submission" date="2020-09" db="EMBL/GenBank/DDBJ databases">
        <authorList>
            <person name="Sun Q."/>
            <person name="Ohkuma M."/>
        </authorList>
    </citation>
    <scope>NUCLEOTIDE SEQUENCE</scope>
    <source>
        <strain evidence="3">JCM 3346</strain>
    </source>
</reference>
<dbReference type="GO" id="GO:0016020">
    <property type="term" value="C:membrane"/>
    <property type="evidence" value="ECO:0007669"/>
    <property type="project" value="TreeGrafter"/>
</dbReference>
<dbReference type="Pfam" id="PF12697">
    <property type="entry name" value="Abhydrolase_6"/>
    <property type="match status" value="1"/>
</dbReference>
<dbReference type="GO" id="GO:0046464">
    <property type="term" value="P:acylglycerol catabolic process"/>
    <property type="evidence" value="ECO:0007669"/>
    <property type="project" value="TreeGrafter"/>
</dbReference>
<evidence type="ECO:0000313" key="4">
    <source>
        <dbReference type="Proteomes" id="UP000610303"/>
    </source>
</evidence>
<dbReference type="InterPro" id="IPR029058">
    <property type="entry name" value="AB_hydrolase_fold"/>
</dbReference>
<dbReference type="SUPFAM" id="SSF53474">
    <property type="entry name" value="alpha/beta-Hydrolases"/>
    <property type="match status" value="2"/>
</dbReference>
<dbReference type="GO" id="GO:0047372">
    <property type="term" value="F:monoacylglycerol lipase activity"/>
    <property type="evidence" value="ECO:0007669"/>
    <property type="project" value="TreeGrafter"/>
</dbReference>
<dbReference type="Gene3D" id="3.40.50.1820">
    <property type="entry name" value="alpha/beta hydrolase"/>
    <property type="match status" value="2"/>
</dbReference>
<evidence type="ECO:0000256" key="1">
    <source>
        <dbReference type="SAM" id="MobiDB-lite"/>
    </source>
</evidence>
<sequence length="546" mass="58682">MTIRRFRRGDHETVITETGIDGGPTYVLVHGVGMGHRTWSDLAETLARSGRVLALDLPGFGDAPEPEESLDMASSGAYLGELVAAESPGEPVVLVGHSMGTQIVAETAAQRPELVAAVVLIAPTINRRERTAAMQALRLVQDLAFSHLKVLALGIRYYFQAGPRWYFAKLADMLAHRIELVLPRIRARTLVIRGEHDQVAPRDWAELVTTLLPDGRLVEVAGRGHETMITAGAEVARLVAAHAAGEPVGHPVAQPVPTGRRQRPDTRPRAKANANTNTNADVPWWRTAGWWAADYLYAGWRHLAAPFDRRDARHWQRGDAALPEVVLLPGIYEHWTFLRPLAERLHRAGHRVRVVHGLGANRRAIAETAELLGRALARRPAPPAGRVIVGHSKGGLVGKQLLVDELQRADATGSTPGAELGLLGVVAISTPFGGSSRARFFFADRSLLALLPGDATIHALGEAREVDARIVSVFGRWDPHIPDGSELPGARNIEVPVAGHFRVLGAPETARAVLHGITGLAAREGARVADTPEAGDASEDAAAAAP</sequence>
<organism evidence="3 4">
    <name type="scientific">Agromyces mediolanus</name>
    <name type="common">Corynebacterium mediolanum</name>
    <dbReference type="NCBI Taxonomy" id="41986"/>
    <lineage>
        <taxon>Bacteria</taxon>
        <taxon>Bacillati</taxon>
        <taxon>Actinomycetota</taxon>
        <taxon>Actinomycetes</taxon>
        <taxon>Micrococcales</taxon>
        <taxon>Microbacteriaceae</taxon>
        <taxon>Agromyces</taxon>
    </lineage>
</organism>
<dbReference type="Proteomes" id="UP000610303">
    <property type="component" value="Unassembled WGS sequence"/>
</dbReference>
<dbReference type="EMBL" id="BMRJ01000008">
    <property type="protein sequence ID" value="GGR38068.1"/>
    <property type="molecule type" value="Genomic_DNA"/>
</dbReference>
<feature type="region of interest" description="Disordered" evidence="1">
    <location>
        <begin position="525"/>
        <end position="546"/>
    </location>
</feature>
<keyword evidence="4" id="KW-1185">Reference proteome</keyword>